<organism evidence="1 2">
    <name type="scientific">SAR86 cluster bacterium</name>
    <dbReference type="NCBI Taxonomy" id="2030880"/>
    <lineage>
        <taxon>Bacteria</taxon>
        <taxon>Pseudomonadati</taxon>
        <taxon>Pseudomonadota</taxon>
        <taxon>Gammaproteobacteria</taxon>
        <taxon>SAR86 cluster</taxon>
    </lineage>
</organism>
<comment type="caution">
    <text evidence="1">The sequence shown here is derived from an EMBL/GenBank/DDBJ whole genome shotgun (WGS) entry which is preliminary data.</text>
</comment>
<evidence type="ECO:0000313" key="2">
    <source>
        <dbReference type="Proteomes" id="UP000228987"/>
    </source>
</evidence>
<gene>
    <name evidence="1" type="ORF">COA71_08985</name>
</gene>
<sequence length="274" mass="30866">MDFSGEWAPVYHEDAADRIPGPELGDYMGLPLNSAALLRAQSWEAGQISLMQNQCRPHSSDYGMRGLGNMRVTRDLDDAQEWVAFKTFIAAWGSERTIWMDGREHPPEYAEYTFQGFSSAVWEGNTLVVTTTHQKANYHRRNGVPSSDQRIITEYWTRHGDVLTVVTAVDDPVFFTEPLVRSQNWVLDLGQQQSSFYCEYVGELPELVDGKVPHYLPGENPYLDEIATTYGIPIEVLSGGAEKMYPEYQLVMPEAESSPLMCTVLCNCQGFADC</sequence>
<dbReference type="AlphaFoldDB" id="A0A2A5CCJ1"/>
<reference evidence="2" key="1">
    <citation type="submission" date="2017-08" db="EMBL/GenBank/DDBJ databases">
        <title>A dynamic microbial community with high functional redundancy inhabits the cold, oxic subseafloor aquifer.</title>
        <authorList>
            <person name="Tully B.J."/>
            <person name="Wheat C.G."/>
            <person name="Glazer B.T."/>
            <person name="Huber J.A."/>
        </authorList>
    </citation>
    <scope>NUCLEOTIDE SEQUENCE [LARGE SCALE GENOMIC DNA]</scope>
</reference>
<proteinExistence type="predicted"/>
<accession>A0A2A5CCJ1</accession>
<dbReference type="EMBL" id="NVWI01000006">
    <property type="protein sequence ID" value="PCJ41170.1"/>
    <property type="molecule type" value="Genomic_DNA"/>
</dbReference>
<name>A0A2A5CCJ1_9GAMM</name>
<dbReference type="Proteomes" id="UP000228987">
    <property type="component" value="Unassembled WGS sequence"/>
</dbReference>
<evidence type="ECO:0000313" key="1">
    <source>
        <dbReference type="EMBL" id="PCJ41170.1"/>
    </source>
</evidence>
<protein>
    <submittedName>
        <fullName evidence="1">Uncharacterized protein</fullName>
    </submittedName>
</protein>